<keyword evidence="2" id="KW-0548">Nucleotidyltransferase</keyword>
<gene>
    <name evidence="2" type="ORF">P5673_013768</name>
</gene>
<protein>
    <submittedName>
        <fullName evidence="2">RNA-directed DNA polymerase from transposon BS</fullName>
    </submittedName>
</protein>
<organism evidence="2 3">
    <name type="scientific">Acropora cervicornis</name>
    <name type="common">Staghorn coral</name>
    <dbReference type="NCBI Taxonomy" id="6130"/>
    <lineage>
        <taxon>Eukaryota</taxon>
        <taxon>Metazoa</taxon>
        <taxon>Cnidaria</taxon>
        <taxon>Anthozoa</taxon>
        <taxon>Hexacorallia</taxon>
        <taxon>Scleractinia</taxon>
        <taxon>Astrocoeniina</taxon>
        <taxon>Acroporidae</taxon>
        <taxon>Acropora</taxon>
    </lineage>
</organism>
<dbReference type="InterPro" id="IPR000477">
    <property type="entry name" value="RT_dom"/>
</dbReference>
<keyword evidence="3" id="KW-1185">Reference proteome</keyword>
<dbReference type="Proteomes" id="UP001249851">
    <property type="component" value="Unassembled WGS sequence"/>
</dbReference>
<dbReference type="InterPro" id="IPR043502">
    <property type="entry name" value="DNA/RNA_pol_sf"/>
</dbReference>
<dbReference type="PROSITE" id="PS50878">
    <property type="entry name" value="RT_POL"/>
    <property type="match status" value="1"/>
</dbReference>
<dbReference type="AlphaFoldDB" id="A0AAD9QK51"/>
<evidence type="ECO:0000259" key="1">
    <source>
        <dbReference type="PROSITE" id="PS50878"/>
    </source>
</evidence>
<keyword evidence="2" id="KW-0808">Transferase</keyword>
<evidence type="ECO:0000313" key="3">
    <source>
        <dbReference type="Proteomes" id="UP001249851"/>
    </source>
</evidence>
<dbReference type="GO" id="GO:0003964">
    <property type="term" value="F:RNA-directed DNA polymerase activity"/>
    <property type="evidence" value="ECO:0007669"/>
    <property type="project" value="UniProtKB-KW"/>
</dbReference>
<dbReference type="Pfam" id="PF00078">
    <property type="entry name" value="RVT_1"/>
    <property type="match status" value="1"/>
</dbReference>
<comment type="caution">
    <text evidence="2">The sequence shown here is derived from an EMBL/GenBank/DDBJ whole genome shotgun (WGS) entry which is preliminary data.</text>
</comment>
<dbReference type="PANTHER" id="PTHR33332">
    <property type="entry name" value="REVERSE TRANSCRIPTASE DOMAIN-CONTAINING PROTEIN"/>
    <property type="match status" value="1"/>
</dbReference>
<sequence length="329" mass="37007">MAEVIPIQKSGDYEDPANTRPVSLLPIVSKVCERSALSQFRDFLDSNGIIHHSQSGNRKLHSTETALLHYTDELLKNMDDKKISVIVLLDMSKAFDSIRHVLLINKLYKLGVSFAACSWFLSYLSQRMQVVKIEDSLSEPLPLKAGVPQASILGPVLFTLYVNDLLQVPKRCRALGYVDDTKVFMALPSSQLPEAVTAVNQDLRDISSWCCAHSLLINPDKTKLIFVGVPQLTRSISTLPPVMLLGKEVKPSTVTKDLGVHIDCHLNYNEHIAKTVSTCTYMLRRVNRIKHLLDSKTLVFLMNAFIFSRLYYCSTFGAIRPKKILKNFN</sequence>
<evidence type="ECO:0000313" key="2">
    <source>
        <dbReference type="EMBL" id="KAK2562814.1"/>
    </source>
</evidence>
<dbReference type="SUPFAM" id="SSF56672">
    <property type="entry name" value="DNA/RNA polymerases"/>
    <property type="match status" value="1"/>
</dbReference>
<keyword evidence="2" id="KW-0695">RNA-directed DNA polymerase</keyword>
<name>A0AAD9QK51_ACRCE</name>
<dbReference type="CDD" id="cd01650">
    <property type="entry name" value="RT_nLTR_like"/>
    <property type="match status" value="1"/>
</dbReference>
<dbReference type="EMBL" id="JARQWQ010000027">
    <property type="protein sequence ID" value="KAK2562814.1"/>
    <property type="molecule type" value="Genomic_DNA"/>
</dbReference>
<proteinExistence type="predicted"/>
<reference evidence="2" key="1">
    <citation type="journal article" date="2023" name="G3 (Bethesda)">
        <title>Whole genome assembly and annotation of the endangered Caribbean coral Acropora cervicornis.</title>
        <authorList>
            <person name="Selwyn J.D."/>
            <person name="Vollmer S.V."/>
        </authorList>
    </citation>
    <scope>NUCLEOTIDE SEQUENCE</scope>
    <source>
        <strain evidence="2">K2</strain>
    </source>
</reference>
<accession>A0AAD9QK51</accession>
<feature type="domain" description="Reverse transcriptase" evidence="1">
    <location>
        <begin position="1"/>
        <end position="249"/>
    </location>
</feature>
<reference evidence="2" key="2">
    <citation type="journal article" date="2023" name="Science">
        <title>Genomic signatures of disease resistance in endangered staghorn corals.</title>
        <authorList>
            <person name="Vollmer S.V."/>
            <person name="Selwyn J.D."/>
            <person name="Despard B.A."/>
            <person name="Roesel C.L."/>
        </authorList>
    </citation>
    <scope>NUCLEOTIDE SEQUENCE</scope>
    <source>
        <strain evidence="2">K2</strain>
    </source>
</reference>